<dbReference type="AlphaFoldDB" id="A0A2T0M353"/>
<feature type="region of interest" description="Disordered" evidence="1">
    <location>
        <begin position="1"/>
        <end position="81"/>
    </location>
</feature>
<keyword evidence="4" id="KW-1185">Reference proteome</keyword>
<proteinExistence type="predicted"/>
<feature type="region of interest" description="Disordered" evidence="1">
    <location>
        <begin position="174"/>
        <end position="228"/>
    </location>
</feature>
<evidence type="ECO:0000256" key="1">
    <source>
        <dbReference type="SAM" id="MobiDB-lite"/>
    </source>
</evidence>
<dbReference type="Proteomes" id="UP000238362">
    <property type="component" value="Unassembled WGS sequence"/>
</dbReference>
<evidence type="ECO:0008006" key="5">
    <source>
        <dbReference type="Google" id="ProtNLM"/>
    </source>
</evidence>
<dbReference type="EMBL" id="PVNH01000001">
    <property type="protein sequence ID" value="PRX51139.1"/>
    <property type="molecule type" value="Genomic_DNA"/>
</dbReference>
<comment type="caution">
    <text evidence="3">The sequence shown here is derived from an EMBL/GenBank/DDBJ whole genome shotgun (WGS) entry which is preliminary data.</text>
</comment>
<dbReference type="OrthoDB" id="4555900at2"/>
<evidence type="ECO:0000256" key="2">
    <source>
        <dbReference type="SAM" id="Phobius"/>
    </source>
</evidence>
<sequence>MTAPARTRTRTPSSRTRQRPKAPAGTTTVEENPGTGTTRTAPERARPRQRSTAAERAYARRAQRADALRRGAEGTGADAERERRPGLLRLLRGPRSRATFVLIQMALLAAGVATTLWLSTQAITDSYRLEQLRENNARLAEQVEQLQRDVTSAQSPSSLADRAKALGMVPGGNPARLVVSDDGSIQVVGEPETASAPARQAPQPERAPRQGDESPRQEGNTREESGGD</sequence>
<gene>
    <name evidence="3" type="ORF">B0I33_101292</name>
</gene>
<reference evidence="3 4" key="1">
    <citation type="submission" date="2018-03" db="EMBL/GenBank/DDBJ databases">
        <title>Genomic Encyclopedia of Type Strains, Phase III (KMG-III): the genomes of soil and plant-associated and newly described type strains.</title>
        <authorList>
            <person name="Whitman W."/>
        </authorList>
    </citation>
    <scope>NUCLEOTIDE SEQUENCE [LARGE SCALE GENOMIC DNA]</scope>
    <source>
        <strain evidence="3 4">CGMCC 4.7125</strain>
    </source>
</reference>
<keyword evidence="2" id="KW-1133">Transmembrane helix</keyword>
<feature type="compositionally biased region" description="Low complexity" evidence="1">
    <location>
        <begin position="1"/>
        <end position="15"/>
    </location>
</feature>
<evidence type="ECO:0000313" key="3">
    <source>
        <dbReference type="EMBL" id="PRX51139.1"/>
    </source>
</evidence>
<protein>
    <recommendedName>
        <fullName evidence="5">Cell division protein FtsL</fullName>
    </recommendedName>
</protein>
<accession>A0A2T0M353</accession>
<feature type="compositionally biased region" description="Basic and acidic residues" evidence="1">
    <location>
        <begin position="206"/>
        <end position="228"/>
    </location>
</feature>
<dbReference type="RefSeq" id="WP_106176647.1">
    <property type="nucleotide sequence ID" value="NZ_PVNH01000001.1"/>
</dbReference>
<evidence type="ECO:0000313" key="4">
    <source>
        <dbReference type="Proteomes" id="UP000238362"/>
    </source>
</evidence>
<feature type="transmembrane region" description="Helical" evidence="2">
    <location>
        <begin position="98"/>
        <end position="118"/>
    </location>
</feature>
<feature type="compositionally biased region" description="Basic and acidic residues" evidence="1">
    <location>
        <begin position="63"/>
        <end position="81"/>
    </location>
</feature>
<organism evidence="3 4">
    <name type="scientific">Prauserella shujinwangii</name>
    <dbReference type="NCBI Taxonomy" id="1453103"/>
    <lineage>
        <taxon>Bacteria</taxon>
        <taxon>Bacillati</taxon>
        <taxon>Actinomycetota</taxon>
        <taxon>Actinomycetes</taxon>
        <taxon>Pseudonocardiales</taxon>
        <taxon>Pseudonocardiaceae</taxon>
        <taxon>Prauserella</taxon>
    </lineage>
</organism>
<name>A0A2T0M353_9PSEU</name>
<keyword evidence="2" id="KW-0812">Transmembrane</keyword>
<keyword evidence="2" id="KW-0472">Membrane</keyword>